<comment type="caution">
    <text evidence="1">The sequence shown here is derived from an EMBL/GenBank/DDBJ whole genome shotgun (WGS) entry which is preliminary data.</text>
</comment>
<gene>
    <name evidence="1" type="ORF">M2272_005126</name>
</gene>
<keyword evidence="2" id="KW-1185">Reference proteome</keyword>
<reference evidence="1 2" key="1">
    <citation type="submission" date="2023-04" db="EMBL/GenBank/DDBJ databases">
        <title>Forest soil microbial communities from Buena Vista Peninsula, Colon Province, Panama.</title>
        <authorList>
            <person name="Bouskill N."/>
        </authorList>
    </citation>
    <scope>NUCLEOTIDE SEQUENCE [LARGE SCALE GENOMIC DNA]</scope>
    <source>
        <strain evidence="1 2">AC80</strain>
    </source>
</reference>
<accession>A0ABT6L8A7</accession>
<name>A0ABT6L8A7_9MYCO</name>
<protein>
    <recommendedName>
        <fullName evidence="3">Gliding motility protein</fullName>
    </recommendedName>
</protein>
<evidence type="ECO:0008006" key="3">
    <source>
        <dbReference type="Google" id="ProtNLM"/>
    </source>
</evidence>
<dbReference type="Proteomes" id="UP001160130">
    <property type="component" value="Unassembled WGS sequence"/>
</dbReference>
<organism evidence="1 2">
    <name type="scientific">Mycolicibacterium frederiksbergense</name>
    <dbReference type="NCBI Taxonomy" id="117567"/>
    <lineage>
        <taxon>Bacteria</taxon>
        <taxon>Bacillati</taxon>
        <taxon>Actinomycetota</taxon>
        <taxon>Actinomycetes</taxon>
        <taxon>Mycobacteriales</taxon>
        <taxon>Mycobacteriaceae</taxon>
        <taxon>Mycolicibacterium</taxon>
    </lineage>
</organism>
<evidence type="ECO:0000313" key="2">
    <source>
        <dbReference type="Proteomes" id="UP001160130"/>
    </source>
</evidence>
<dbReference type="EMBL" id="JARXVE010000011">
    <property type="protein sequence ID" value="MDH6198467.1"/>
    <property type="molecule type" value="Genomic_DNA"/>
</dbReference>
<proteinExistence type="predicted"/>
<sequence length="504" mass="55436">MIPAVTPCPGDVFVFPLERIGRYGACQVVAVDEERGLATVAVLAWTGTDVPEVTALSGTPRMVRDFMFWTPAEILKNVPVEVPSKYVRIGTLPVTGETASRSYDAWDFALDVIRQYRWDALPSETTAAFRSALESEQTVMMPGLTYSRSGEQYESHLPAARAFSDDGGYYSVGEDFRMESLRAWPALYQVALQSWRDDLLPFLESSPLVKELTLTGHGRREIDLSRTGLNQLTIDITGLERLVLPSSLDLLKLHGTGAAGLHVTADDDGRWVTVHLDGTVPAIHGLDHAPGLRIDAIENLDVSAVAESFPNITWLHLFGAPGLLVGLHGLQSLPKLSALWICDLFGYGPDDIPYPDALPTLTNLDLDSIPADVAASVRARYKKAQHVELTVRRPRKPEWLAENLENPFRRWDGRDGIPDAVAKKARTAFVAALRKVRDESATDDNTVTAATGFLDAIAALNRKHQFLYTLERDEVIDAVNTLTAGLSPEAHRVLQPLIEEALDD</sequence>
<evidence type="ECO:0000313" key="1">
    <source>
        <dbReference type="EMBL" id="MDH6198467.1"/>
    </source>
</evidence>